<comment type="caution">
    <text evidence="2">The sequence shown here is derived from an EMBL/GenBank/DDBJ whole genome shotgun (WGS) entry which is preliminary data.</text>
</comment>
<evidence type="ECO:0000313" key="3">
    <source>
        <dbReference type="Proteomes" id="UP000178319"/>
    </source>
</evidence>
<sequence length="126" mass="14176">MTSVKKKRKVLLQICAVSLLVLALVLASILFLKTQKTKHAISYDGEAFAPEFIVIHLGDSVKIKNSSQKPAEIAVGRHENHKTLSGFQERIIKPKEEYAFTPLEKGVFDLHNHLNPKNQGYLIIDK</sequence>
<dbReference type="InterPro" id="IPR028096">
    <property type="entry name" value="EfeO_Cupredoxin"/>
</dbReference>
<dbReference type="Pfam" id="PF13473">
    <property type="entry name" value="Cupredoxin_1"/>
    <property type="match status" value="1"/>
</dbReference>
<dbReference type="SUPFAM" id="SSF49503">
    <property type="entry name" value="Cupredoxins"/>
    <property type="match status" value="1"/>
</dbReference>
<reference evidence="2 3" key="1">
    <citation type="journal article" date="2016" name="Nat. Commun.">
        <title>Thousands of microbial genomes shed light on interconnected biogeochemical processes in an aquifer system.</title>
        <authorList>
            <person name="Anantharaman K."/>
            <person name="Brown C.T."/>
            <person name="Hug L.A."/>
            <person name="Sharon I."/>
            <person name="Castelle C.J."/>
            <person name="Probst A.J."/>
            <person name="Thomas B.C."/>
            <person name="Singh A."/>
            <person name="Wilkins M.J."/>
            <person name="Karaoz U."/>
            <person name="Brodie E.L."/>
            <person name="Williams K.H."/>
            <person name="Hubbard S.S."/>
            <person name="Banfield J.F."/>
        </authorList>
    </citation>
    <scope>NUCLEOTIDE SEQUENCE [LARGE SCALE GENOMIC DNA]</scope>
</reference>
<feature type="domain" description="EfeO-type cupredoxin-like" evidence="1">
    <location>
        <begin position="19"/>
        <end position="124"/>
    </location>
</feature>
<dbReference type="Gene3D" id="2.60.40.420">
    <property type="entry name" value="Cupredoxins - blue copper proteins"/>
    <property type="match status" value="1"/>
</dbReference>
<dbReference type="AlphaFoldDB" id="A0A1G1V533"/>
<dbReference type="EMBL" id="MHBZ01000033">
    <property type="protein sequence ID" value="OGY10510.1"/>
    <property type="molecule type" value="Genomic_DNA"/>
</dbReference>
<proteinExistence type="predicted"/>
<protein>
    <recommendedName>
        <fullName evidence="1">EfeO-type cupredoxin-like domain-containing protein</fullName>
    </recommendedName>
</protein>
<dbReference type="Proteomes" id="UP000178319">
    <property type="component" value="Unassembled WGS sequence"/>
</dbReference>
<evidence type="ECO:0000259" key="1">
    <source>
        <dbReference type="Pfam" id="PF13473"/>
    </source>
</evidence>
<organism evidence="2 3">
    <name type="scientific">Candidatus Blackburnbacteria bacterium RIFCSPHIGHO2_02_FULL_44_20</name>
    <dbReference type="NCBI Taxonomy" id="1797516"/>
    <lineage>
        <taxon>Bacteria</taxon>
        <taxon>Candidatus Blackburniibacteriota</taxon>
    </lineage>
</organism>
<evidence type="ECO:0000313" key="2">
    <source>
        <dbReference type="EMBL" id="OGY10510.1"/>
    </source>
</evidence>
<gene>
    <name evidence="2" type="ORF">A3D26_00215</name>
</gene>
<dbReference type="InterPro" id="IPR008972">
    <property type="entry name" value="Cupredoxin"/>
</dbReference>
<name>A0A1G1V533_9BACT</name>
<accession>A0A1G1V533</accession>
<dbReference type="STRING" id="1797516.A3D26_00215"/>